<feature type="transmembrane region" description="Helical" evidence="1">
    <location>
        <begin position="89"/>
        <end position="108"/>
    </location>
</feature>
<feature type="transmembrane region" description="Helical" evidence="1">
    <location>
        <begin position="194"/>
        <end position="213"/>
    </location>
</feature>
<keyword evidence="1" id="KW-1133">Transmembrane helix</keyword>
<dbReference type="AlphaFoldDB" id="A0A1N6HQ81"/>
<evidence type="ECO:0008006" key="4">
    <source>
        <dbReference type="Google" id="ProtNLM"/>
    </source>
</evidence>
<feature type="transmembrane region" description="Helical" evidence="1">
    <location>
        <begin position="328"/>
        <end position="343"/>
    </location>
</feature>
<evidence type="ECO:0000313" key="2">
    <source>
        <dbReference type="EMBL" id="SIO21921.1"/>
    </source>
</evidence>
<evidence type="ECO:0000256" key="1">
    <source>
        <dbReference type="SAM" id="Phobius"/>
    </source>
</evidence>
<feature type="transmembrane region" description="Helical" evidence="1">
    <location>
        <begin position="273"/>
        <end position="294"/>
    </location>
</feature>
<gene>
    <name evidence="2" type="ORF">SAMN02745824_3403</name>
</gene>
<evidence type="ECO:0000313" key="3">
    <source>
        <dbReference type="Proteomes" id="UP000185192"/>
    </source>
</evidence>
<accession>A0A1N6HQ81</accession>
<feature type="transmembrane region" description="Helical" evidence="1">
    <location>
        <begin position="306"/>
        <end position="322"/>
    </location>
</feature>
<keyword evidence="3" id="KW-1185">Reference proteome</keyword>
<dbReference type="STRING" id="1123272.SAMN02745824_3403"/>
<protein>
    <recommendedName>
        <fullName evidence="4">EpsG family protein</fullName>
    </recommendedName>
</protein>
<dbReference type="Proteomes" id="UP000185192">
    <property type="component" value="Unassembled WGS sequence"/>
</dbReference>
<proteinExistence type="predicted"/>
<feature type="transmembrane region" description="Helical" evidence="1">
    <location>
        <begin position="128"/>
        <end position="153"/>
    </location>
</feature>
<keyword evidence="1" id="KW-0472">Membrane</keyword>
<dbReference type="EMBL" id="FSQW01000002">
    <property type="protein sequence ID" value="SIO21921.1"/>
    <property type="molecule type" value="Genomic_DNA"/>
</dbReference>
<reference evidence="3" key="1">
    <citation type="submission" date="2016-11" db="EMBL/GenBank/DDBJ databases">
        <authorList>
            <person name="Varghese N."/>
            <person name="Submissions S."/>
        </authorList>
    </citation>
    <scope>NUCLEOTIDE SEQUENCE [LARGE SCALE GENOMIC DNA]</scope>
    <source>
        <strain evidence="3">DSM 22363</strain>
    </source>
</reference>
<name>A0A1N6HQ81_9SPHN</name>
<dbReference type="RefSeq" id="WP_074206267.1">
    <property type="nucleotide sequence ID" value="NZ_FSQW01000002.1"/>
</dbReference>
<feature type="transmembrane region" description="Helical" evidence="1">
    <location>
        <begin position="12"/>
        <end position="35"/>
    </location>
</feature>
<organism evidence="2 3">
    <name type="scientific">Parasphingorhabdus marina DSM 22363</name>
    <dbReference type="NCBI Taxonomy" id="1123272"/>
    <lineage>
        <taxon>Bacteria</taxon>
        <taxon>Pseudomonadati</taxon>
        <taxon>Pseudomonadota</taxon>
        <taxon>Alphaproteobacteria</taxon>
        <taxon>Sphingomonadales</taxon>
        <taxon>Sphingomonadaceae</taxon>
        <taxon>Parasphingorhabdus</taxon>
    </lineage>
</organism>
<sequence>MMTLSDRKKFGYGCVVTLLASSYLYYLFIGDAYLYSLDNLWSRPANIHDHKIYYNYINYRSAFEFRLFDNNYGISFIYNLLPGRDIQQVSFAVNCFFLGIYGILYVKICEKLDLPIQSFLLIMLNTSVLYFSLLINKDMITLAIVVAALYFGLCRKWTYVLLLIIPAFLIRQQLVYFIASFMALSILTQKSLKFNTIALFSVTSVLGILVLRAESFISLDTLGEGFTGQITRYFYQNPILAPFGVPLRIALYQWEFFGSVFIYENGQIDAAKFLRAPAAIYLLLQIPIAFGAYVKGRAHWDGNLKITYYCLISIFAAILLNPQINGRYYTVLVPVLFVFIALLKRTSKKADNQDPGLARR</sequence>
<feature type="transmembrane region" description="Helical" evidence="1">
    <location>
        <begin position="159"/>
        <end position="187"/>
    </location>
</feature>
<keyword evidence="1" id="KW-0812">Transmembrane</keyword>